<evidence type="ECO:0000256" key="2">
    <source>
        <dbReference type="ARBA" id="ARBA00022475"/>
    </source>
</evidence>
<evidence type="ECO:0000259" key="9">
    <source>
        <dbReference type="Pfam" id="PF00884"/>
    </source>
</evidence>
<keyword evidence="12" id="KW-1185">Reference proteome</keyword>
<evidence type="ECO:0000259" key="10">
    <source>
        <dbReference type="Pfam" id="PF08019"/>
    </source>
</evidence>
<feature type="transmembrane region" description="Helical" evidence="8">
    <location>
        <begin position="166"/>
        <end position="186"/>
    </location>
</feature>
<feature type="transmembrane region" description="Helical" evidence="8">
    <location>
        <begin position="132"/>
        <end position="154"/>
    </location>
</feature>
<evidence type="ECO:0000256" key="5">
    <source>
        <dbReference type="ARBA" id="ARBA00022692"/>
    </source>
</evidence>
<feature type="transmembrane region" description="Helical" evidence="8">
    <location>
        <begin position="28"/>
        <end position="48"/>
    </location>
</feature>
<dbReference type="InterPro" id="IPR000917">
    <property type="entry name" value="Sulfatase_N"/>
</dbReference>
<dbReference type="AlphaFoldDB" id="A0A437QX45"/>
<dbReference type="Pfam" id="PF08019">
    <property type="entry name" value="EptA_B_N"/>
    <property type="match status" value="1"/>
</dbReference>
<dbReference type="NCBIfam" id="NF028537">
    <property type="entry name" value="P_eth_NH2_trans"/>
    <property type="match status" value="1"/>
</dbReference>
<feature type="domain" description="Sulfatase N-terminal" evidence="9">
    <location>
        <begin position="248"/>
        <end position="532"/>
    </location>
</feature>
<keyword evidence="7 8" id="KW-0472">Membrane</keyword>
<dbReference type="InterPro" id="IPR012549">
    <property type="entry name" value="EptA-like_N"/>
</dbReference>
<dbReference type="OrthoDB" id="9786870at2"/>
<dbReference type="Pfam" id="PF00884">
    <property type="entry name" value="Sulfatase"/>
    <property type="match status" value="1"/>
</dbReference>
<dbReference type="InterPro" id="IPR058130">
    <property type="entry name" value="PEA_transf_C"/>
</dbReference>
<feature type="transmembrane region" description="Helical" evidence="8">
    <location>
        <begin position="60"/>
        <end position="85"/>
    </location>
</feature>
<keyword evidence="5 8" id="KW-0812">Transmembrane</keyword>
<evidence type="ECO:0000256" key="8">
    <source>
        <dbReference type="SAM" id="Phobius"/>
    </source>
</evidence>
<reference evidence="12" key="1">
    <citation type="submission" date="2019-01" db="EMBL/GenBank/DDBJ databases">
        <title>Gri0909 isolated from a small marine red alga.</title>
        <authorList>
            <person name="Kim J."/>
            <person name="Jeong S.E."/>
            <person name="Jeon C.O."/>
        </authorList>
    </citation>
    <scope>NUCLEOTIDE SEQUENCE [LARGE SCALE GENOMIC DNA]</scope>
    <source>
        <strain evidence="12">Gri0909</strain>
    </source>
</reference>
<evidence type="ECO:0000256" key="7">
    <source>
        <dbReference type="ARBA" id="ARBA00023136"/>
    </source>
</evidence>
<organism evidence="11 12">
    <name type="scientific">Hwanghaeella grinnelliae</name>
    <dbReference type="NCBI Taxonomy" id="2500179"/>
    <lineage>
        <taxon>Bacteria</taxon>
        <taxon>Pseudomonadati</taxon>
        <taxon>Pseudomonadota</taxon>
        <taxon>Alphaproteobacteria</taxon>
        <taxon>Rhodospirillales</taxon>
        <taxon>Rhodospirillaceae</taxon>
        <taxon>Hwanghaeella</taxon>
    </lineage>
</organism>
<evidence type="ECO:0000313" key="12">
    <source>
        <dbReference type="Proteomes" id="UP000287447"/>
    </source>
</evidence>
<dbReference type="Proteomes" id="UP000287447">
    <property type="component" value="Unassembled WGS sequence"/>
</dbReference>
<evidence type="ECO:0000256" key="1">
    <source>
        <dbReference type="ARBA" id="ARBA00004429"/>
    </source>
</evidence>
<comment type="caution">
    <text evidence="11">The sequence shown here is derived from an EMBL/GenBank/DDBJ whole genome shotgun (WGS) entry which is preliminary data.</text>
</comment>
<keyword evidence="4 11" id="KW-0808">Transferase</keyword>
<dbReference type="Gene3D" id="3.40.720.10">
    <property type="entry name" value="Alkaline Phosphatase, subunit A"/>
    <property type="match status" value="1"/>
</dbReference>
<feature type="domain" description="Phosphoethanolamine transferase N-terminal" evidence="10">
    <location>
        <begin position="70"/>
        <end position="217"/>
    </location>
</feature>
<dbReference type="InterPro" id="IPR017850">
    <property type="entry name" value="Alkaline_phosphatase_core_sf"/>
</dbReference>
<dbReference type="RefSeq" id="WP_127764454.1">
    <property type="nucleotide sequence ID" value="NZ_SADE01000001.1"/>
</dbReference>
<gene>
    <name evidence="11" type="ORF">EOI86_07445</name>
</gene>
<dbReference type="CDD" id="cd16017">
    <property type="entry name" value="LptA"/>
    <property type="match status" value="1"/>
</dbReference>
<dbReference type="SUPFAM" id="SSF53649">
    <property type="entry name" value="Alkaline phosphatase-like"/>
    <property type="match status" value="1"/>
</dbReference>
<proteinExistence type="predicted"/>
<evidence type="ECO:0000256" key="4">
    <source>
        <dbReference type="ARBA" id="ARBA00022679"/>
    </source>
</evidence>
<dbReference type="GO" id="GO:0009244">
    <property type="term" value="P:lipopolysaccharide core region biosynthetic process"/>
    <property type="evidence" value="ECO:0007669"/>
    <property type="project" value="TreeGrafter"/>
</dbReference>
<dbReference type="PANTHER" id="PTHR30443">
    <property type="entry name" value="INNER MEMBRANE PROTEIN"/>
    <property type="match status" value="1"/>
</dbReference>
<evidence type="ECO:0000256" key="3">
    <source>
        <dbReference type="ARBA" id="ARBA00022519"/>
    </source>
</evidence>
<keyword evidence="2" id="KW-1003">Cell membrane</keyword>
<evidence type="ECO:0000313" key="11">
    <source>
        <dbReference type="EMBL" id="RVU39082.1"/>
    </source>
</evidence>
<dbReference type="PANTHER" id="PTHR30443:SF0">
    <property type="entry name" value="PHOSPHOETHANOLAMINE TRANSFERASE EPTA"/>
    <property type="match status" value="1"/>
</dbReference>
<dbReference type="GO" id="GO:0005886">
    <property type="term" value="C:plasma membrane"/>
    <property type="evidence" value="ECO:0007669"/>
    <property type="project" value="UniProtKB-SubCell"/>
</dbReference>
<dbReference type="InterPro" id="IPR040423">
    <property type="entry name" value="PEA_transferase"/>
</dbReference>
<dbReference type="GO" id="GO:0016776">
    <property type="term" value="F:phosphotransferase activity, phosphate group as acceptor"/>
    <property type="evidence" value="ECO:0007669"/>
    <property type="project" value="TreeGrafter"/>
</dbReference>
<keyword evidence="3" id="KW-0997">Cell inner membrane</keyword>
<dbReference type="EMBL" id="SADE01000001">
    <property type="protein sequence ID" value="RVU39082.1"/>
    <property type="molecule type" value="Genomic_DNA"/>
</dbReference>
<protein>
    <submittedName>
        <fullName evidence="11">Phosphoethanolamine--lipid A transferase</fullName>
    </submittedName>
</protein>
<accession>A0A437QX45</accession>
<comment type="subcellular location">
    <subcellularLocation>
        <location evidence="1">Cell inner membrane</location>
        <topology evidence="1">Multi-pass membrane protein</topology>
    </subcellularLocation>
</comment>
<keyword evidence="6 8" id="KW-1133">Transmembrane helix</keyword>
<evidence type="ECO:0000256" key="6">
    <source>
        <dbReference type="ARBA" id="ARBA00022989"/>
    </source>
</evidence>
<feature type="transmembrane region" description="Helical" evidence="8">
    <location>
        <begin position="92"/>
        <end position="112"/>
    </location>
</feature>
<sequence length="556" mass="61416">MAISGARIPFTVRIESTPLSRFPKAGHVTLVCIIALFLTATGNIRFFQETEAVYPLAEQAAFLTSAAVVLTCVMALVISIFSFFLPIRVVGTVLILLAAAAGHFSDTMGIAIDTEMIRNALGTDMDEAGDLITATFGIRFLLLGILPSALLWLIPLRPVSLPRRQIKLLASAAGSLVFAIAVMAPFSDTYASYFREHKPLRYYSNPTYPIYSAGKFALTQGRENTANHLVETRLTDAAIPTEDEAHDLVILVVGETARADHFGLNGYARQTTPKLAARNDIVSFSDMRSCGTSTAISVPCLFSLDPRESFDIDSARWTENTVDVLARAGVTILWRDNNSGPQGVADRVGYQMFTGPEVNPDCDVECRDEGMLSGLDDYLDKQNSDILVVLHQKGSHGPAYYKRYPDAYRQFTPDCRDSDLGKCSPEEIVNAYDNTILYTDAFLDKVIGLLARHQTRYEPTMLYVSDHGESLGEMGIFLHGMPYFMAPDVQTHVPFLVWAGMNSDIDRDKLFKIKDKPATHDDLSRILLQLFEIEIGDVRPEPVTGVMPMTETNARE</sequence>
<name>A0A437QX45_9PROT</name>